<reference evidence="14 15" key="1">
    <citation type="journal article" date="2011" name="Proc. Natl. Acad. Sci. U.S.A.">
        <title>Genetic diversity and population structure of the endangered marsupial Sarcophilus harrisii (Tasmanian devil).</title>
        <authorList>
            <person name="Miller W."/>
            <person name="Hayes V.M."/>
            <person name="Ratan A."/>
            <person name="Petersen D.C."/>
            <person name="Wittekindt N.E."/>
            <person name="Miller J."/>
            <person name="Walenz B."/>
            <person name="Knight J."/>
            <person name="Qi J."/>
            <person name="Zhao F."/>
            <person name="Wang Q."/>
            <person name="Bedoya-Reina O.C."/>
            <person name="Katiyar N."/>
            <person name="Tomsho L.P."/>
            <person name="Kasson L.M."/>
            <person name="Hardie R.A."/>
            <person name="Woodbridge P."/>
            <person name="Tindall E.A."/>
            <person name="Bertelsen M.F."/>
            <person name="Dixon D."/>
            <person name="Pyecroft S."/>
            <person name="Helgen K.M."/>
            <person name="Lesk A.M."/>
            <person name="Pringle T.H."/>
            <person name="Patterson N."/>
            <person name="Zhang Y."/>
            <person name="Kreiss A."/>
            <person name="Woods G.M."/>
            <person name="Jones M.E."/>
            <person name="Schuster S.C."/>
        </authorList>
    </citation>
    <scope>NUCLEOTIDE SEQUENCE [LARGE SCALE GENOMIC DNA]</scope>
</reference>
<keyword evidence="3 10" id="KW-1133">Transmembrane helix</keyword>
<dbReference type="Ensembl" id="ENSSHAT00000052317.1">
    <property type="protein sequence ID" value="ENSSHAP00000045782.1"/>
    <property type="gene ID" value="ENSSHAG00000024708.1"/>
</dbReference>
<dbReference type="InterPro" id="IPR036436">
    <property type="entry name" value="Disintegrin_dom_sf"/>
</dbReference>
<feature type="region of interest" description="Disordered" evidence="9">
    <location>
        <begin position="131"/>
        <end position="155"/>
    </location>
</feature>
<dbReference type="InterPro" id="IPR006586">
    <property type="entry name" value="ADAM_Cys-rich"/>
</dbReference>
<dbReference type="InterPro" id="IPR001590">
    <property type="entry name" value="Peptidase_M12B"/>
</dbReference>
<feature type="active site" evidence="8">
    <location>
        <position position="306"/>
    </location>
</feature>
<accession>A0A7N4Q1K3</accession>
<feature type="domain" description="Peptidase M12B" evidence="13">
    <location>
        <begin position="170"/>
        <end position="364"/>
    </location>
</feature>
<dbReference type="FunFam" id="4.10.70.10:FF:000003">
    <property type="entry name" value="Disintegrin and metalloproteinase domain-containing protein 17"/>
    <property type="match status" value="1"/>
</dbReference>
<evidence type="ECO:0000259" key="13">
    <source>
        <dbReference type="PROSITE" id="PS50215"/>
    </source>
</evidence>
<evidence type="ECO:0000256" key="4">
    <source>
        <dbReference type="ARBA" id="ARBA00023136"/>
    </source>
</evidence>
<feature type="binding site" evidence="8">
    <location>
        <position position="309"/>
    </location>
    <ligand>
        <name>Zn(2+)</name>
        <dbReference type="ChEBI" id="CHEBI:29105"/>
        <note>catalytic</note>
    </ligand>
</feature>
<proteinExistence type="predicted"/>
<dbReference type="GO" id="GO:0007339">
    <property type="term" value="P:binding of sperm to zona pellucida"/>
    <property type="evidence" value="ECO:0007669"/>
    <property type="project" value="TreeGrafter"/>
</dbReference>
<keyword evidence="15" id="KW-1185">Reference proteome</keyword>
<keyword evidence="7" id="KW-0245">EGF-like domain</keyword>
<keyword evidence="2 10" id="KW-0812">Transmembrane</keyword>
<evidence type="ECO:0000256" key="8">
    <source>
        <dbReference type="PROSITE-ProRule" id="PRU00276"/>
    </source>
</evidence>
<name>A0A7N4Q1K3_SARHA</name>
<dbReference type="GO" id="GO:0006508">
    <property type="term" value="P:proteolysis"/>
    <property type="evidence" value="ECO:0007669"/>
    <property type="project" value="InterPro"/>
</dbReference>
<dbReference type="InterPro" id="IPR024079">
    <property type="entry name" value="MetalloPept_cat_dom_sf"/>
</dbReference>
<evidence type="ECO:0000256" key="3">
    <source>
        <dbReference type="ARBA" id="ARBA00022989"/>
    </source>
</evidence>
<dbReference type="PANTHER" id="PTHR11905">
    <property type="entry name" value="ADAM A DISINTEGRIN AND METALLOPROTEASE DOMAIN"/>
    <property type="match status" value="1"/>
</dbReference>
<dbReference type="Pfam" id="PF08516">
    <property type="entry name" value="ADAM_CR"/>
    <property type="match status" value="1"/>
</dbReference>
<evidence type="ECO:0000259" key="12">
    <source>
        <dbReference type="PROSITE" id="PS50214"/>
    </source>
</evidence>
<dbReference type="GO" id="GO:0046872">
    <property type="term" value="F:metal ion binding"/>
    <property type="evidence" value="ECO:0007669"/>
    <property type="project" value="UniProtKB-KW"/>
</dbReference>
<protein>
    <recommendedName>
        <fullName evidence="16">ADAM metallopeptidase domain 15</fullName>
    </recommendedName>
</protein>
<feature type="disulfide bond" evidence="6">
    <location>
        <begin position="430"/>
        <end position="450"/>
    </location>
</feature>
<dbReference type="AlphaFoldDB" id="A0A7N4Q1K3"/>
<keyword evidence="4 10" id="KW-0472">Membrane</keyword>
<feature type="disulfide bond" evidence="7">
    <location>
        <begin position="624"/>
        <end position="633"/>
    </location>
</feature>
<feature type="compositionally biased region" description="Acidic residues" evidence="9">
    <location>
        <begin position="719"/>
        <end position="735"/>
    </location>
</feature>
<evidence type="ECO:0000259" key="11">
    <source>
        <dbReference type="PROSITE" id="PS50026"/>
    </source>
</evidence>
<dbReference type="InParanoid" id="A0A7N4Q1K3"/>
<evidence type="ECO:0000256" key="9">
    <source>
        <dbReference type="SAM" id="MobiDB-lite"/>
    </source>
</evidence>
<dbReference type="PROSITE" id="PS50026">
    <property type="entry name" value="EGF_3"/>
    <property type="match status" value="1"/>
</dbReference>
<feature type="compositionally biased region" description="Acidic residues" evidence="9">
    <location>
        <begin position="746"/>
        <end position="767"/>
    </location>
</feature>
<evidence type="ECO:0000256" key="10">
    <source>
        <dbReference type="SAM" id="Phobius"/>
    </source>
</evidence>
<dbReference type="InterPro" id="IPR001762">
    <property type="entry name" value="Disintegrin_dom"/>
</dbReference>
<dbReference type="PANTHER" id="PTHR11905:SF120">
    <property type="entry name" value="DISINTEGRIN AND METALLOPROTEINASE DOMAIN-CONTAINING PROTEIN 1A"/>
    <property type="match status" value="1"/>
</dbReference>
<evidence type="ECO:0000256" key="1">
    <source>
        <dbReference type="ARBA" id="ARBA00004167"/>
    </source>
</evidence>
<dbReference type="GO" id="GO:0009897">
    <property type="term" value="C:external side of plasma membrane"/>
    <property type="evidence" value="ECO:0007669"/>
    <property type="project" value="TreeGrafter"/>
</dbReference>
<dbReference type="Gene3D" id="4.10.70.10">
    <property type="entry name" value="Disintegrin domain"/>
    <property type="match status" value="1"/>
</dbReference>
<evidence type="ECO:0000256" key="6">
    <source>
        <dbReference type="PROSITE-ProRule" id="PRU00068"/>
    </source>
</evidence>
<feature type="binding site" evidence="8">
    <location>
        <position position="315"/>
    </location>
    <ligand>
        <name>Zn(2+)</name>
        <dbReference type="ChEBI" id="CHEBI:29105"/>
        <note>catalytic</note>
    </ligand>
</feature>
<evidence type="ECO:0000313" key="15">
    <source>
        <dbReference type="Proteomes" id="UP000007648"/>
    </source>
</evidence>
<evidence type="ECO:0000313" key="14">
    <source>
        <dbReference type="Ensembl" id="ENSSHAP00000045782.1"/>
    </source>
</evidence>
<evidence type="ECO:0008006" key="16">
    <source>
        <dbReference type="Google" id="ProtNLM"/>
    </source>
</evidence>
<dbReference type="Pfam" id="PF00200">
    <property type="entry name" value="Disintegrin"/>
    <property type="match status" value="1"/>
</dbReference>
<feature type="transmembrane region" description="Helical" evidence="10">
    <location>
        <begin position="679"/>
        <end position="700"/>
    </location>
</feature>
<feature type="domain" description="Disintegrin" evidence="12">
    <location>
        <begin position="372"/>
        <end position="458"/>
    </location>
</feature>
<feature type="binding site" evidence="8">
    <location>
        <position position="305"/>
    </location>
    <ligand>
        <name>Zn(2+)</name>
        <dbReference type="ChEBI" id="CHEBI:29105"/>
        <note>catalytic</note>
    </ligand>
</feature>
<dbReference type="PROSITE" id="PS50215">
    <property type="entry name" value="ADAM_MEPRO"/>
    <property type="match status" value="1"/>
</dbReference>
<comment type="caution">
    <text evidence="7">Lacks conserved residue(s) required for the propagation of feature annotation.</text>
</comment>
<dbReference type="GO" id="GO:1990913">
    <property type="term" value="C:sperm head plasma membrane"/>
    <property type="evidence" value="ECO:0007669"/>
    <property type="project" value="TreeGrafter"/>
</dbReference>
<dbReference type="Proteomes" id="UP000007648">
    <property type="component" value="Unassembled WGS sequence"/>
</dbReference>
<dbReference type="Pfam" id="PF01421">
    <property type="entry name" value="Reprolysin"/>
    <property type="match status" value="1"/>
</dbReference>
<dbReference type="Gene3D" id="3.40.390.10">
    <property type="entry name" value="Collagenase (Catalytic Domain)"/>
    <property type="match status" value="1"/>
</dbReference>
<feature type="region of interest" description="Disordered" evidence="9">
    <location>
        <begin position="711"/>
        <end position="784"/>
    </location>
</feature>
<dbReference type="PROSITE" id="PS50214">
    <property type="entry name" value="DISINTEGRIN_2"/>
    <property type="match status" value="1"/>
</dbReference>
<dbReference type="InterPro" id="IPR034027">
    <property type="entry name" value="Reprolysin_adamalysin"/>
</dbReference>
<keyword evidence="8" id="KW-0479">Metal-binding</keyword>
<comment type="subcellular location">
    <subcellularLocation>
        <location evidence="1">Membrane</location>
        <topology evidence="1">Single-pass membrane protein</topology>
    </subcellularLocation>
</comment>
<dbReference type="SMART" id="SM00608">
    <property type="entry name" value="ACR"/>
    <property type="match status" value="1"/>
</dbReference>
<keyword evidence="8" id="KW-0862">Zinc</keyword>
<dbReference type="GO" id="GO:0004222">
    <property type="term" value="F:metalloendopeptidase activity"/>
    <property type="evidence" value="ECO:0007669"/>
    <property type="project" value="InterPro"/>
</dbReference>
<dbReference type="InterPro" id="IPR000742">
    <property type="entry name" value="EGF"/>
</dbReference>
<dbReference type="SMART" id="SM00050">
    <property type="entry name" value="DISIN"/>
    <property type="match status" value="1"/>
</dbReference>
<dbReference type="FunFam" id="3.40.390.10:FF:000002">
    <property type="entry name" value="Disintegrin and metalloproteinase domain-containing protein 22"/>
    <property type="match status" value="1"/>
</dbReference>
<organism evidence="14 15">
    <name type="scientific">Sarcophilus harrisii</name>
    <name type="common">Tasmanian devil</name>
    <name type="synonym">Sarcophilus laniarius</name>
    <dbReference type="NCBI Taxonomy" id="9305"/>
    <lineage>
        <taxon>Eukaryota</taxon>
        <taxon>Metazoa</taxon>
        <taxon>Chordata</taxon>
        <taxon>Craniata</taxon>
        <taxon>Vertebrata</taxon>
        <taxon>Euteleostomi</taxon>
        <taxon>Mammalia</taxon>
        <taxon>Metatheria</taxon>
        <taxon>Dasyuromorphia</taxon>
        <taxon>Dasyuridae</taxon>
        <taxon>Sarcophilus</taxon>
    </lineage>
</organism>
<evidence type="ECO:0000256" key="7">
    <source>
        <dbReference type="PROSITE-ProRule" id="PRU00076"/>
    </source>
</evidence>
<dbReference type="GO" id="GO:0008584">
    <property type="term" value="P:male gonad development"/>
    <property type="evidence" value="ECO:0007669"/>
    <property type="project" value="TreeGrafter"/>
</dbReference>
<reference evidence="14" key="3">
    <citation type="submission" date="2025-09" db="UniProtKB">
        <authorList>
            <consortium name="Ensembl"/>
        </authorList>
    </citation>
    <scope>IDENTIFICATION</scope>
</reference>
<dbReference type="SUPFAM" id="SSF55486">
    <property type="entry name" value="Metalloproteases ('zincins'), catalytic domain"/>
    <property type="match status" value="1"/>
</dbReference>
<dbReference type="CDD" id="cd04269">
    <property type="entry name" value="ZnMc_adamalysin_II_like"/>
    <property type="match status" value="1"/>
</dbReference>
<evidence type="ECO:0000256" key="5">
    <source>
        <dbReference type="ARBA" id="ARBA00023157"/>
    </source>
</evidence>
<feature type="domain" description="EGF-like" evidence="11">
    <location>
        <begin position="600"/>
        <end position="634"/>
    </location>
</feature>
<sequence length="784" mass="85107">EKVGSVLPGVRAGVQVGHSLVKSRSVGLGSHAGSRSHPAGGLGGGHSFPRYLGCFGIIHHSSSESVIPTKLTFKDREDAKSKLTQAAKEREETRCSLEVRGDGQELPRLHLLQRRPQGRHCFYHLFGPQELLQSDGGGRPESRKPGAEGERGRQRGAETEALGYVWSHTKYLELFVVVDNRRFLRWGSNVTQTVRAVTDALAHVNTYSRAVGLRVVLVGLEIWTERDQVRVSGDLGDVLRAFNRWRARELARRARHDAAHLIVGAAAGERAGEAFLGGACAPGRAAGVEAFPHEDPAAFAALLAHELGHNLGMSHDHPACLCPDRPSCLMGAPVRLQGGFSNCSLGDFYTFVRPPRGACLYDEPAAAPAPREPRCGDGVVDAGEECDCGDPGACPEAACCLPSCRRRPGAQCAAGPCCRACRLVEAARPCRPSADQCDLPEYCDGASPHCPPDSYKQDGAPCRGEGRCYRGRCRSLRGQCEALFGPGSRAAPPSCYRVLNARGDRFGNCGGGGAGLRQAFVGCEPQHALCGKLLCEHVPRLPRMRKHHTLIQVPLGDTWCWAADLFEGAAGPEGGAVQTGTWCGPRRVCVNRTCSDVGGPRAECEPETTCHGRGVCNNLQHCHCDAGSAPPACEAAGPGGSVDRGPAPEDRPHSLKLLPFSRQSEPLCSLTARLPIGPLPTLVVIALFAVLMCCLVYVLFYRENRVREEEQQGEVLSVIEEEEEEEQEEEEEEEQVLSVLFKSEPILEEEVAESQIDEEEEEQEREEEEKGKKRKRREKGREEY</sequence>
<dbReference type="GeneTree" id="ENSGT00940000161891"/>
<dbReference type="SUPFAM" id="SSF57552">
    <property type="entry name" value="Blood coagulation inhibitor (disintegrin)"/>
    <property type="match status" value="1"/>
</dbReference>
<feature type="compositionally biased region" description="Basic and acidic residues" evidence="9">
    <location>
        <begin position="138"/>
        <end position="155"/>
    </location>
</feature>
<evidence type="ECO:0000256" key="2">
    <source>
        <dbReference type="ARBA" id="ARBA00022692"/>
    </source>
</evidence>
<reference evidence="14" key="2">
    <citation type="submission" date="2025-08" db="UniProtKB">
        <authorList>
            <consortium name="Ensembl"/>
        </authorList>
    </citation>
    <scope>IDENTIFICATION</scope>
</reference>
<keyword evidence="5 7" id="KW-1015">Disulfide bond</keyword>